<evidence type="ECO:0000256" key="1">
    <source>
        <dbReference type="SAM" id="MobiDB-lite"/>
    </source>
</evidence>
<evidence type="ECO:0000313" key="2">
    <source>
        <dbReference type="EnsemblMetazoa" id="MESCA007809-PA"/>
    </source>
</evidence>
<dbReference type="EMBL" id="CAQQ02150922">
    <property type="status" value="NOT_ANNOTATED_CDS"/>
    <property type="molecule type" value="Genomic_DNA"/>
</dbReference>
<dbReference type="EMBL" id="CAQQ02150923">
    <property type="status" value="NOT_ANNOTATED_CDS"/>
    <property type="molecule type" value="Genomic_DNA"/>
</dbReference>
<dbReference type="HOGENOM" id="CLU_2963441_0_0_1"/>
<keyword evidence="3" id="KW-1185">Reference proteome</keyword>
<evidence type="ECO:0000313" key="3">
    <source>
        <dbReference type="Proteomes" id="UP000015102"/>
    </source>
</evidence>
<feature type="region of interest" description="Disordered" evidence="1">
    <location>
        <begin position="18"/>
        <end position="59"/>
    </location>
</feature>
<dbReference type="AlphaFoldDB" id="T1GVK0"/>
<dbReference type="EnsemblMetazoa" id="MESCA007809-RA">
    <property type="protein sequence ID" value="MESCA007809-PA"/>
    <property type="gene ID" value="MESCA007809"/>
</dbReference>
<protein>
    <submittedName>
        <fullName evidence="2">Uncharacterized protein</fullName>
    </submittedName>
</protein>
<reference evidence="2" key="2">
    <citation type="submission" date="2015-06" db="UniProtKB">
        <authorList>
            <consortium name="EnsemblMetazoa"/>
        </authorList>
    </citation>
    <scope>IDENTIFICATION</scope>
</reference>
<feature type="compositionally biased region" description="Basic and acidic residues" evidence="1">
    <location>
        <begin position="49"/>
        <end position="59"/>
    </location>
</feature>
<accession>T1GVK0</accession>
<organism evidence="2 3">
    <name type="scientific">Megaselia scalaris</name>
    <name type="common">Humpbacked fly</name>
    <name type="synonym">Phora scalaris</name>
    <dbReference type="NCBI Taxonomy" id="36166"/>
    <lineage>
        <taxon>Eukaryota</taxon>
        <taxon>Metazoa</taxon>
        <taxon>Ecdysozoa</taxon>
        <taxon>Arthropoda</taxon>
        <taxon>Hexapoda</taxon>
        <taxon>Insecta</taxon>
        <taxon>Pterygota</taxon>
        <taxon>Neoptera</taxon>
        <taxon>Endopterygota</taxon>
        <taxon>Diptera</taxon>
        <taxon>Brachycera</taxon>
        <taxon>Muscomorpha</taxon>
        <taxon>Platypezoidea</taxon>
        <taxon>Phoridae</taxon>
        <taxon>Megaseliini</taxon>
        <taxon>Megaselia</taxon>
    </lineage>
</organism>
<proteinExistence type="predicted"/>
<dbReference type="EMBL" id="CAQQ02150921">
    <property type="status" value="NOT_ANNOTATED_CDS"/>
    <property type="molecule type" value="Genomic_DNA"/>
</dbReference>
<reference evidence="3" key="1">
    <citation type="submission" date="2013-02" db="EMBL/GenBank/DDBJ databases">
        <authorList>
            <person name="Hughes D."/>
        </authorList>
    </citation>
    <scope>NUCLEOTIDE SEQUENCE</scope>
    <source>
        <strain>Durham</strain>
        <strain evidence="3">NC isolate 2 -- Noor lab</strain>
    </source>
</reference>
<dbReference type="STRING" id="36166.T1GVK0"/>
<name>T1GVK0_MEGSC</name>
<dbReference type="Proteomes" id="UP000015102">
    <property type="component" value="Unassembled WGS sequence"/>
</dbReference>
<sequence length="59" mass="7099">MLPRKIKNSRDYIIQYLTSSPLPQQRRGSESMPGSPQHFRTRIHYTPEPQRRVYRSIDQ</sequence>